<dbReference type="VEuPathDB" id="TrichDB:TRFO_09267"/>
<evidence type="ECO:0000313" key="2">
    <source>
        <dbReference type="Proteomes" id="UP000179807"/>
    </source>
</evidence>
<gene>
    <name evidence="1" type="ORF">TRFO_09267</name>
</gene>
<dbReference type="EMBL" id="MLAK01001093">
    <property type="protein sequence ID" value="OHS97834.1"/>
    <property type="molecule type" value="Genomic_DNA"/>
</dbReference>
<proteinExistence type="predicted"/>
<dbReference type="GeneID" id="94829477"/>
<protein>
    <submittedName>
        <fullName evidence="1">Uncharacterized protein</fullName>
    </submittedName>
</protein>
<dbReference type="Proteomes" id="UP000179807">
    <property type="component" value="Unassembled WGS sequence"/>
</dbReference>
<accession>A0A1J4JFB7</accession>
<dbReference type="AlphaFoldDB" id="A0A1J4JFB7"/>
<organism evidence="1 2">
    <name type="scientific">Tritrichomonas foetus</name>
    <dbReference type="NCBI Taxonomy" id="1144522"/>
    <lineage>
        <taxon>Eukaryota</taxon>
        <taxon>Metamonada</taxon>
        <taxon>Parabasalia</taxon>
        <taxon>Tritrichomonadida</taxon>
        <taxon>Tritrichomonadidae</taxon>
        <taxon>Tritrichomonas</taxon>
    </lineage>
</organism>
<evidence type="ECO:0000313" key="1">
    <source>
        <dbReference type="EMBL" id="OHS97834.1"/>
    </source>
</evidence>
<name>A0A1J4JFB7_9EUKA</name>
<dbReference type="RefSeq" id="XP_068350971.1">
    <property type="nucleotide sequence ID" value="XM_068494773.1"/>
</dbReference>
<sequence length="137" mass="15899">MEPLVKNLHQKKKKFWEINFISFLQNVLIDKDKNYIIHNLSIEIKKMQDGTSNKIKHLMASTILGTNSHLMYISLTIEGLKDDGRDDITNLVKSFSVIIIDQTTEHFQEELAESEKTQREQLISSFIPPSIAKRQKD</sequence>
<comment type="caution">
    <text evidence="1">The sequence shown here is derived from an EMBL/GenBank/DDBJ whole genome shotgun (WGS) entry which is preliminary data.</text>
</comment>
<keyword evidence="2" id="KW-1185">Reference proteome</keyword>
<reference evidence="1" key="1">
    <citation type="submission" date="2016-10" db="EMBL/GenBank/DDBJ databases">
        <authorList>
            <person name="Benchimol M."/>
            <person name="Almeida L.G."/>
            <person name="Vasconcelos A.T."/>
            <person name="Perreira-Neves A."/>
            <person name="Rosa I.A."/>
            <person name="Tasca T."/>
            <person name="Bogo M.R."/>
            <person name="de Souza W."/>
        </authorList>
    </citation>
    <scope>NUCLEOTIDE SEQUENCE [LARGE SCALE GENOMIC DNA]</scope>
    <source>
        <strain evidence="1">K</strain>
    </source>
</reference>